<evidence type="ECO:0000313" key="2">
    <source>
        <dbReference type="Proteomes" id="UP000478052"/>
    </source>
</evidence>
<name>A0A6G0VNP9_APHCR</name>
<feature type="non-terminal residue" evidence="1">
    <location>
        <position position="92"/>
    </location>
</feature>
<dbReference type="EMBL" id="VUJU01013926">
    <property type="protein sequence ID" value="KAF0703362.1"/>
    <property type="molecule type" value="Genomic_DNA"/>
</dbReference>
<dbReference type="Proteomes" id="UP000478052">
    <property type="component" value="Unassembled WGS sequence"/>
</dbReference>
<gene>
    <name evidence="1" type="ORF">FWK35_00030657</name>
</gene>
<organism evidence="1 2">
    <name type="scientific">Aphis craccivora</name>
    <name type="common">Cowpea aphid</name>
    <dbReference type="NCBI Taxonomy" id="307492"/>
    <lineage>
        <taxon>Eukaryota</taxon>
        <taxon>Metazoa</taxon>
        <taxon>Ecdysozoa</taxon>
        <taxon>Arthropoda</taxon>
        <taxon>Hexapoda</taxon>
        <taxon>Insecta</taxon>
        <taxon>Pterygota</taxon>
        <taxon>Neoptera</taxon>
        <taxon>Paraneoptera</taxon>
        <taxon>Hemiptera</taxon>
        <taxon>Sternorrhyncha</taxon>
        <taxon>Aphidomorpha</taxon>
        <taxon>Aphidoidea</taxon>
        <taxon>Aphididae</taxon>
        <taxon>Aphidini</taxon>
        <taxon>Aphis</taxon>
        <taxon>Aphis</taxon>
    </lineage>
</organism>
<evidence type="ECO:0000313" key="1">
    <source>
        <dbReference type="EMBL" id="KAF0703362.1"/>
    </source>
</evidence>
<keyword evidence="2" id="KW-1185">Reference proteome</keyword>
<sequence length="92" mass="10878">MLVLPVSWTKIKSLNINHENKKESISFSNLTEILNQNWIDEIPNFHVTKQIRDPEKYLNDIIMLKKIPQPLIDDFLGDIIYITWLTMLTIII</sequence>
<reference evidence="1 2" key="1">
    <citation type="submission" date="2019-08" db="EMBL/GenBank/DDBJ databases">
        <title>Whole genome of Aphis craccivora.</title>
        <authorList>
            <person name="Voronova N.V."/>
            <person name="Shulinski R.S."/>
            <person name="Bandarenka Y.V."/>
            <person name="Zhorov D.G."/>
            <person name="Warner D."/>
        </authorList>
    </citation>
    <scope>NUCLEOTIDE SEQUENCE [LARGE SCALE GENOMIC DNA]</scope>
    <source>
        <strain evidence="1">180601</strain>
        <tissue evidence="1">Whole Body</tissue>
    </source>
</reference>
<comment type="caution">
    <text evidence="1">The sequence shown here is derived from an EMBL/GenBank/DDBJ whole genome shotgun (WGS) entry which is preliminary data.</text>
</comment>
<accession>A0A6G0VNP9</accession>
<protein>
    <submittedName>
        <fullName evidence="1">Uncharacterized protein</fullName>
    </submittedName>
</protein>
<proteinExistence type="predicted"/>
<dbReference type="AlphaFoldDB" id="A0A6G0VNP9"/>